<evidence type="ECO:0000313" key="1">
    <source>
        <dbReference type="EMBL" id="CCD47095.1"/>
    </source>
</evidence>
<dbReference type="AlphaFoldDB" id="G2Y355"/>
<dbReference type="HOGENOM" id="CLU_2209610_0_0_1"/>
<dbReference type="EMBL" id="FQ790285">
    <property type="protein sequence ID" value="CCD47095.1"/>
    <property type="molecule type" value="Genomic_DNA"/>
</dbReference>
<accession>G2Y355</accession>
<sequence length="107" mass="11949">MIPSRLINGQIESDVEQCSIKHPVSPCMLTGAKISHSSACFPEMAFNSQQKLYVTSMIRYVFGSDCISPLVIRHEYTPAAFKSLTLSEQSINPQTVNLRLFPETLLD</sequence>
<reference evidence="2" key="1">
    <citation type="journal article" date="2011" name="PLoS Genet.">
        <title>Genomic analysis of the necrotrophic fungal pathogens Sclerotinia sclerotiorum and Botrytis cinerea.</title>
        <authorList>
            <person name="Amselem J."/>
            <person name="Cuomo C.A."/>
            <person name="van Kan J.A."/>
            <person name="Viaud M."/>
            <person name="Benito E.P."/>
            <person name="Couloux A."/>
            <person name="Coutinho P.M."/>
            <person name="de Vries R.P."/>
            <person name="Dyer P.S."/>
            <person name="Fillinger S."/>
            <person name="Fournier E."/>
            <person name="Gout L."/>
            <person name="Hahn M."/>
            <person name="Kohn L."/>
            <person name="Lapalu N."/>
            <person name="Plummer K.M."/>
            <person name="Pradier J.M."/>
            <person name="Quevillon E."/>
            <person name="Sharon A."/>
            <person name="Simon A."/>
            <person name="ten Have A."/>
            <person name="Tudzynski B."/>
            <person name="Tudzynski P."/>
            <person name="Wincker P."/>
            <person name="Andrew M."/>
            <person name="Anthouard V."/>
            <person name="Beever R.E."/>
            <person name="Beffa R."/>
            <person name="Benoit I."/>
            <person name="Bouzid O."/>
            <person name="Brault B."/>
            <person name="Chen Z."/>
            <person name="Choquer M."/>
            <person name="Collemare J."/>
            <person name="Cotton P."/>
            <person name="Danchin E.G."/>
            <person name="Da Silva C."/>
            <person name="Gautier A."/>
            <person name="Giraud C."/>
            <person name="Giraud T."/>
            <person name="Gonzalez C."/>
            <person name="Grossetete S."/>
            <person name="Guldener U."/>
            <person name="Henrissat B."/>
            <person name="Howlett B.J."/>
            <person name="Kodira C."/>
            <person name="Kretschmer M."/>
            <person name="Lappartient A."/>
            <person name="Leroch M."/>
            <person name="Levis C."/>
            <person name="Mauceli E."/>
            <person name="Neuveglise C."/>
            <person name="Oeser B."/>
            <person name="Pearson M."/>
            <person name="Poulain J."/>
            <person name="Poussereau N."/>
            <person name="Quesneville H."/>
            <person name="Rascle C."/>
            <person name="Schumacher J."/>
            <person name="Segurens B."/>
            <person name="Sexton A."/>
            <person name="Silva E."/>
            <person name="Sirven C."/>
            <person name="Soanes D.M."/>
            <person name="Talbot N.J."/>
            <person name="Templeton M."/>
            <person name="Yandava C."/>
            <person name="Yarden O."/>
            <person name="Zeng Q."/>
            <person name="Rollins J.A."/>
            <person name="Lebrun M.H."/>
            <person name="Dickman M."/>
        </authorList>
    </citation>
    <scope>NUCLEOTIDE SEQUENCE [LARGE SCALE GENOMIC DNA]</scope>
    <source>
        <strain evidence="2">T4</strain>
    </source>
</reference>
<dbReference type="Proteomes" id="UP000008177">
    <property type="component" value="Unplaced contigs"/>
</dbReference>
<name>G2Y355_BOTF4</name>
<proteinExistence type="predicted"/>
<protein>
    <submittedName>
        <fullName evidence="1">Uncharacterized protein</fullName>
    </submittedName>
</protein>
<dbReference type="InParanoid" id="G2Y355"/>
<evidence type="ECO:0000313" key="2">
    <source>
        <dbReference type="Proteomes" id="UP000008177"/>
    </source>
</evidence>
<organism evidence="1 2">
    <name type="scientific">Botryotinia fuckeliana (strain T4)</name>
    <name type="common">Noble rot fungus</name>
    <name type="synonym">Botrytis cinerea</name>
    <dbReference type="NCBI Taxonomy" id="999810"/>
    <lineage>
        <taxon>Eukaryota</taxon>
        <taxon>Fungi</taxon>
        <taxon>Dikarya</taxon>
        <taxon>Ascomycota</taxon>
        <taxon>Pezizomycotina</taxon>
        <taxon>Leotiomycetes</taxon>
        <taxon>Helotiales</taxon>
        <taxon>Sclerotiniaceae</taxon>
        <taxon>Botrytis</taxon>
    </lineage>
</organism>
<gene>
    <name evidence="1" type="ORF">BofuT4_P039970.1</name>
</gene>